<evidence type="ECO:0000256" key="9">
    <source>
        <dbReference type="ARBA" id="ARBA00060774"/>
    </source>
</evidence>
<dbReference type="InterPro" id="IPR054384">
    <property type="entry name" value="SecDF_P1_head"/>
</dbReference>
<dbReference type="InterPro" id="IPR022646">
    <property type="entry name" value="SecD/SecF_CS"/>
</dbReference>
<keyword evidence="5 11" id="KW-0653">Protein transport</keyword>
<dbReference type="SUPFAM" id="SSF82866">
    <property type="entry name" value="Multidrug efflux transporter AcrB transmembrane domain"/>
    <property type="match status" value="1"/>
</dbReference>
<protein>
    <recommendedName>
        <fullName evidence="10 11">Protein translocase subunit SecD</fullName>
    </recommendedName>
</protein>
<dbReference type="Gene3D" id="3.30.1360.200">
    <property type="match status" value="1"/>
</dbReference>
<feature type="transmembrane region" description="Helical" evidence="11">
    <location>
        <begin position="580"/>
        <end position="604"/>
    </location>
</feature>
<evidence type="ECO:0000256" key="6">
    <source>
        <dbReference type="ARBA" id="ARBA00022989"/>
    </source>
</evidence>
<comment type="similarity">
    <text evidence="9 11">Belongs to the SecD/SecF family. SecD subfamily.</text>
</comment>
<dbReference type="GO" id="GO:0043952">
    <property type="term" value="P:protein transport by the Sec complex"/>
    <property type="evidence" value="ECO:0007669"/>
    <property type="project" value="UniProtKB-UniRule"/>
</dbReference>
<dbReference type="NCBIfam" id="TIGR01129">
    <property type="entry name" value="secD"/>
    <property type="match status" value="1"/>
</dbReference>
<evidence type="ECO:0000256" key="11">
    <source>
        <dbReference type="HAMAP-Rule" id="MF_01463"/>
    </source>
</evidence>
<dbReference type="OrthoDB" id="9805019at2"/>
<feature type="domain" description="Protein translocase subunit SecDF P1" evidence="14">
    <location>
        <begin position="230"/>
        <end position="288"/>
    </location>
</feature>
<dbReference type="FunFam" id="3.30.1360.200:FF:000001">
    <property type="entry name" value="Protein translocase subunit SecD"/>
    <property type="match status" value="1"/>
</dbReference>
<feature type="transmembrane region" description="Helical" evidence="11">
    <location>
        <begin position="552"/>
        <end position="574"/>
    </location>
</feature>
<dbReference type="InterPro" id="IPR048634">
    <property type="entry name" value="SecD_SecF_C"/>
</dbReference>
<dbReference type="PANTHER" id="PTHR30081">
    <property type="entry name" value="PROTEIN-EXPORT MEMBRANE PROTEIN SEC"/>
    <property type="match status" value="1"/>
</dbReference>
<dbReference type="HAMAP" id="MF_01463_B">
    <property type="entry name" value="SecD_B"/>
    <property type="match status" value="1"/>
</dbReference>
<dbReference type="NCBIfam" id="TIGR00916">
    <property type="entry name" value="2A0604s01"/>
    <property type="match status" value="1"/>
</dbReference>
<dbReference type="InterPro" id="IPR048631">
    <property type="entry name" value="SecD_1st"/>
</dbReference>
<gene>
    <name evidence="11 16" type="primary">secD</name>
    <name evidence="16" type="ORF">A1D18_01380</name>
</gene>
<evidence type="ECO:0000256" key="7">
    <source>
        <dbReference type="ARBA" id="ARBA00023010"/>
    </source>
</evidence>
<evidence type="ECO:0000256" key="1">
    <source>
        <dbReference type="ARBA" id="ARBA00004651"/>
    </source>
</evidence>
<keyword evidence="8 11" id="KW-0472">Membrane</keyword>
<evidence type="ECO:0000259" key="13">
    <source>
        <dbReference type="Pfam" id="PF13721"/>
    </source>
</evidence>
<dbReference type="Proteomes" id="UP000183924">
    <property type="component" value="Unassembled WGS sequence"/>
</dbReference>
<feature type="transmembrane region" description="Helical" evidence="11">
    <location>
        <begin position="457"/>
        <end position="478"/>
    </location>
</feature>
<dbReference type="GO" id="GO:0065002">
    <property type="term" value="P:intracellular protein transmembrane transport"/>
    <property type="evidence" value="ECO:0007669"/>
    <property type="project" value="UniProtKB-UniRule"/>
</dbReference>
<comment type="subunit">
    <text evidence="11">Forms a complex with SecF. Part of the essential Sec protein translocation apparatus which comprises SecA, SecYEG and auxiliary proteins SecDF-YajC and YidC.</text>
</comment>
<dbReference type="Pfam" id="PF02355">
    <property type="entry name" value="SecD_SecF_C"/>
    <property type="match status" value="1"/>
</dbReference>
<evidence type="ECO:0000313" key="17">
    <source>
        <dbReference type="Proteomes" id="UP000183924"/>
    </source>
</evidence>
<comment type="function">
    <text evidence="11">Part of the Sec protein translocase complex. Interacts with the SecYEG preprotein conducting channel. SecDF uses the proton motive force (PMF) to complete protein translocation after the ATP-dependent function of SecA.</text>
</comment>
<dbReference type="STRING" id="1225476.A1D18_01380"/>
<dbReference type="Gene3D" id="1.20.1640.10">
    <property type="entry name" value="Multidrug efflux transporter AcrB transmembrane domain"/>
    <property type="match status" value="1"/>
</dbReference>
<feature type="domain" description="Protein export membrane protein SecD/SecF C-terminal" evidence="12">
    <location>
        <begin position="440"/>
        <end position="604"/>
    </location>
</feature>
<keyword evidence="6 11" id="KW-1133">Transmembrane helix</keyword>
<evidence type="ECO:0000256" key="10">
    <source>
        <dbReference type="ARBA" id="ARBA00068220"/>
    </source>
</evidence>
<reference evidence="16 17" key="1">
    <citation type="submission" date="2016-03" db="EMBL/GenBank/DDBJ databases">
        <title>Comparative genomics of Rickettsiella.</title>
        <authorList>
            <person name="Chandler C."/>
            <person name="Wang Y."/>
        </authorList>
    </citation>
    <scope>NUCLEOTIDE SEQUENCE [LARGE SCALE GENOMIC DNA]</scope>
    <source>
        <strain evidence="16 17">RCFS May 2013</strain>
    </source>
</reference>
<dbReference type="GO" id="GO:0005886">
    <property type="term" value="C:plasma membrane"/>
    <property type="evidence" value="ECO:0007669"/>
    <property type="project" value="UniProtKB-SubCell"/>
</dbReference>
<dbReference type="PRINTS" id="PR00702">
    <property type="entry name" value="ACRIFLAVINRP"/>
</dbReference>
<evidence type="ECO:0000256" key="2">
    <source>
        <dbReference type="ARBA" id="ARBA00022448"/>
    </source>
</evidence>
<keyword evidence="3 11" id="KW-1003">Cell membrane</keyword>
<dbReference type="PANTHER" id="PTHR30081:SF1">
    <property type="entry name" value="PROTEIN TRANSLOCASE SUBUNIT SECD"/>
    <property type="match status" value="1"/>
</dbReference>
<evidence type="ECO:0000259" key="15">
    <source>
        <dbReference type="Pfam" id="PF22599"/>
    </source>
</evidence>
<dbReference type="FunFam" id="1.20.1640.10:FF:000004">
    <property type="entry name" value="Protein translocase subunit SecD"/>
    <property type="match status" value="1"/>
</dbReference>
<dbReference type="InterPro" id="IPR005791">
    <property type="entry name" value="SecD"/>
</dbReference>
<evidence type="ECO:0000259" key="14">
    <source>
        <dbReference type="Pfam" id="PF21760"/>
    </source>
</evidence>
<dbReference type="Pfam" id="PF22599">
    <property type="entry name" value="SecDF_P1_head"/>
    <property type="match status" value="1"/>
</dbReference>
<proteinExistence type="inferred from homology"/>
<evidence type="ECO:0000256" key="3">
    <source>
        <dbReference type="ARBA" id="ARBA00022475"/>
    </source>
</evidence>
<dbReference type="RefSeq" id="WP_071662035.1">
    <property type="nucleotide sequence ID" value="NZ_LUKY01000030.1"/>
</dbReference>
<dbReference type="Pfam" id="PF07549">
    <property type="entry name" value="Sec_GG"/>
    <property type="match status" value="1"/>
</dbReference>
<dbReference type="Pfam" id="PF13721">
    <property type="entry name" value="SecD-TM1"/>
    <property type="match status" value="1"/>
</dbReference>
<feature type="domain" description="SecD export protein N-terminal TM" evidence="13">
    <location>
        <begin position="2"/>
        <end position="104"/>
    </location>
</feature>
<organism evidence="16 17">
    <name type="scientific">Candidatus Rickettsiella isopodorum</name>
    <dbReference type="NCBI Taxonomy" id="1225476"/>
    <lineage>
        <taxon>Bacteria</taxon>
        <taxon>Pseudomonadati</taxon>
        <taxon>Pseudomonadota</taxon>
        <taxon>Gammaproteobacteria</taxon>
        <taxon>Legionellales</taxon>
        <taxon>Coxiellaceae</taxon>
        <taxon>Rickettsiella</taxon>
    </lineage>
</organism>
<evidence type="ECO:0000313" key="16">
    <source>
        <dbReference type="EMBL" id="OIZ95565.1"/>
    </source>
</evidence>
<comment type="caution">
    <text evidence="16">The sequence shown here is derived from an EMBL/GenBank/DDBJ whole genome shotgun (WGS) entry which is preliminary data.</text>
</comment>
<evidence type="ECO:0000256" key="4">
    <source>
        <dbReference type="ARBA" id="ARBA00022692"/>
    </source>
</evidence>
<dbReference type="AlphaFoldDB" id="A0A1J8PKB2"/>
<evidence type="ECO:0000256" key="8">
    <source>
        <dbReference type="ARBA" id="ARBA00023136"/>
    </source>
</evidence>
<evidence type="ECO:0000256" key="5">
    <source>
        <dbReference type="ARBA" id="ARBA00022927"/>
    </source>
</evidence>
<dbReference type="Pfam" id="PF21760">
    <property type="entry name" value="SecD_1st"/>
    <property type="match status" value="1"/>
</dbReference>
<comment type="caution">
    <text evidence="11">Lacks conserved residue(s) required for the propagation of feature annotation.</text>
</comment>
<keyword evidence="2 11" id="KW-0813">Transport</keyword>
<dbReference type="GO" id="GO:0015450">
    <property type="term" value="F:protein-transporting ATPase activity"/>
    <property type="evidence" value="ECO:0007669"/>
    <property type="project" value="InterPro"/>
</dbReference>
<name>A0A1J8PKB2_9COXI</name>
<dbReference type="Gene3D" id="3.30.70.3400">
    <property type="match status" value="2"/>
</dbReference>
<feature type="transmembrane region" description="Helical" evidence="11">
    <location>
        <begin position="485"/>
        <end position="505"/>
    </location>
</feature>
<evidence type="ECO:0000259" key="12">
    <source>
        <dbReference type="Pfam" id="PF02355"/>
    </source>
</evidence>
<dbReference type="InterPro" id="IPR055344">
    <property type="entry name" value="SecD_SecF_C_bact"/>
</dbReference>
<comment type="subcellular location">
    <subcellularLocation>
        <location evidence="1 11">Cell membrane</location>
        <topology evidence="1 11">Multi-pass membrane protein</topology>
    </subcellularLocation>
</comment>
<dbReference type="GO" id="GO:0006605">
    <property type="term" value="P:protein targeting"/>
    <property type="evidence" value="ECO:0007669"/>
    <property type="project" value="UniProtKB-UniRule"/>
</dbReference>
<feature type="domain" description="SecDF P1 head subdomain" evidence="15">
    <location>
        <begin position="311"/>
        <end position="435"/>
    </location>
</feature>
<sequence length="620" mass="67253">MLNKYPLWKNSLLLVLLILGFIYAAPNLFPEQPAVQISPSTAIMHVNLKALQAKVNALIKAAQIAPVSEALNQQTLLLRFNNTDTQLKAKDILSTALGDDYTVAVNLLSSTPRWMQAIGASPMKLGLDLRGGVHFALEVDINNLIAQRMQGLAKNISENLQQARIRYMELTPKEKQLSILFRNKSNLLQAKNLLEQQFPAFEFTEATDNPKQLRIVWSNQGLNNLRQLAIDQTINTLRNRINELGVAEPIVQQQGNNRILVDLPGVQDIARAQQILGGTATIEFRLLDTVHNPHLAEINNTIPAGSQLYQYESQPILLSKQVILTGNSITDASTSFDESGRSAVSISLGGGGESYFHQVTGENVGKPLAIVYVETKSSVKVVKGKITHIPRKVERIISIARIQTALPPNFQVTGLTNPQEALNLSLLLRAGALPAPIYVVEQRTIGPQLGAENIHKGIISIVVGFILAVVFMAVYYGVFGVIADIALALNLVLLVALLSLLGMTLTLPGMAGIVLTVGMAVDANVLIFERIREELRNGVSPQSSIHAGYDRALITIIDANVTTLIVALILFGVGTGSIKGFAVTLTLGLLTSMLTGIMITRALINVCYGGRPLKRLPIGI</sequence>
<accession>A0A1J8PKB2</accession>
<dbReference type="InterPro" id="IPR027398">
    <property type="entry name" value="SecD-TM"/>
</dbReference>
<dbReference type="InterPro" id="IPR001036">
    <property type="entry name" value="Acrflvin-R"/>
</dbReference>
<dbReference type="InterPro" id="IPR022813">
    <property type="entry name" value="SecD/SecF_arch_bac"/>
</dbReference>
<keyword evidence="4 11" id="KW-0812">Transmembrane</keyword>
<keyword evidence="7 11" id="KW-0811">Translocation</keyword>
<keyword evidence="17" id="KW-1185">Reference proteome</keyword>
<dbReference type="EMBL" id="LUKY01000030">
    <property type="protein sequence ID" value="OIZ95565.1"/>
    <property type="molecule type" value="Genomic_DNA"/>
</dbReference>